<dbReference type="KEGG" id="scq:SCULI_v1c05360"/>
<proteinExistence type="predicted"/>
<gene>
    <name evidence="1" type="ORF">SCULI_v1c05360</name>
</gene>
<keyword evidence="2" id="KW-1185">Reference proteome</keyword>
<dbReference type="EMBL" id="CP006681">
    <property type="protein sequence ID" value="AHI52877.1"/>
    <property type="molecule type" value="Genomic_DNA"/>
</dbReference>
<dbReference type="RefSeq" id="WP_025363113.1">
    <property type="nucleotide sequence ID" value="NZ_CP006681.1"/>
</dbReference>
<reference evidence="1 2" key="1">
    <citation type="journal article" date="2014" name="Genome Biol. Evol.">
        <title>Molecular evolution of the substrate utilization strategies and putative virulence factors in mosquito-associated Spiroplasma species.</title>
        <authorList>
            <person name="Chang T.H."/>
            <person name="Lo W.S."/>
            <person name="Ku C."/>
            <person name="Chen L.L."/>
            <person name="Kuo C.H."/>
        </authorList>
    </citation>
    <scope>NUCLEOTIDE SEQUENCE [LARGE SCALE GENOMIC DNA]</scope>
    <source>
        <strain evidence="1">AES-1</strain>
    </source>
</reference>
<dbReference type="AlphaFoldDB" id="W6A7A5"/>
<organism evidence="1 2">
    <name type="scientific">Spiroplasma culicicola AES-1</name>
    <dbReference type="NCBI Taxonomy" id="1276246"/>
    <lineage>
        <taxon>Bacteria</taxon>
        <taxon>Bacillati</taxon>
        <taxon>Mycoplasmatota</taxon>
        <taxon>Mollicutes</taxon>
        <taxon>Entomoplasmatales</taxon>
        <taxon>Spiroplasmataceae</taxon>
        <taxon>Spiroplasma</taxon>
    </lineage>
</organism>
<accession>W6A7A5</accession>
<dbReference type="Proteomes" id="UP000019267">
    <property type="component" value="Chromosome"/>
</dbReference>
<name>W6A7A5_9MOLU</name>
<dbReference type="HOGENOM" id="CLU_1015294_0_0_14"/>
<dbReference type="PATRIC" id="fig|1276246.3.peg.534"/>
<evidence type="ECO:0000313" key="1">
    <source>
        <dbReference type="EMBL" id="AHI52877.1"/>
    </source>
</evidence>
<sequence>MSNYSVLQEFTFSNSIKWFKEFFSNKLDELKSGLLEAPEHEMMGDLNLDVTTLNTIFSNIKQSLSEINNFKDLEDFIEEHTIKIQQGQDEQISLQNELVDAIKENPSNIHEKITEIIFKMQVGNIVKTCSKALEISRNLNNKLGIDTSFSEIDIEDINYIIDTELSKSADRLKNWSTQNPNQAENYKDELKILLSDEDIKAKKDAIEIIEHYFSTIIGNEIDDEEISNLTPGAIDKNSKIVIFNQGIIICEELYSKIHLSHQLLTAI</sequence>
<dbReference type="STRING" id="1276246.SCULI_v1c05360"/>
<dbReference type="OrthoDB" id="388956at2"/>
<evidence type="ECO:0000313" key="2">
    <source>
        <dbReference type="Proteomes" id="UP000019267"/>
    </source>
</evidence>
<protein>
    <submittedName>
        <fullName evidence="1">Uncharacterized protein</fullName>
    </submittedName>
</protein>